<keyword evidence="5" id="KW-0012">Acyltransferase</keyword>
<keyword evidence="5" id="KW-0808">Transferase</keyword>
<feature type="transmembrane region" description="Helical" evidence="3">
    <location>
        <begin position="247"/>
        <end position="264"/>
    </location>
</feature>
<name>A0ABQ2BRZ3_9BACL</name>
<feature type="transmembrane region" description="Helical" evidence="3">
    <location>
        <begin position="134"/>
        <end position="154"/>
    </location>
</feature>
<dbReference type="PANTHER" id="PTHR23028:SF131">
    <property type="entry name" value="BLR2367 PROTEIN"/>
    <property type="match status" value="1"/>
</dbReference>
<comment type="subcellular location">
    <subcellularLocation>
        <location evidence="1">Membrane</location>
    </subcellularLocation>
</comment>
<feature type="transmembrane region" description="Helical" evidence="3">
    <location>
        <begin position="161"/>
        <end position="182"/>
    </location>
</feature>
<organism evidence="5 6">
    <name type="scientific">Paenibacillus marchantiophytorum</name>
    <dbReference type="NCBI Taxonomy" id="1619310"/>
    <lineage>
        <taxon>Bacteria</taxon>
        <taxon>Bacillati</taxon>
        <taxon>Bacillota</taxon>
        <taxon>Bacilli</taxon>
        <taxon>Bacillales</taxon>
        <taxon>Paenibacillaceae</taxon>
        <taxon>Paenibacillus</taxon>
    </lineage>
</organism>
<dbReference type="EMBL" id="BMHE01000005">
    <property type="protein sequence ID" value="GGI46190.1"/>
    <property type="molecule type" value="Genomic_DNA"/>
</dbReference>
<dbReference type="PANTHER" id="PTHR23028">
    <property type="entry name" value="ACETYLTRANSFERASE"/>
    <property type="match status" value="1"/>
</dbReference>
<protein>
    <submittedName>
        <fullName evidence="5">Acyltransferase</fullName>
    </submittedName>
</protein>
<feature type="transmembrane region" description="Helical" evidence="3">
    <location>
        <begin position="218"/>
        <end position="235"/>
    </location>
</feature>
<evidence type="ECO:0000313" key="6">
    <source>
        <dbReference type="Proteomes" id="UP000615455"/>
    </source>
</evidence>
<dbReference type="Proteomes" id="UP000615455">
    <property type="component" value="Unassembled WGS sequence"/>
</dbReference>
<dbReference type="RefSeq" id="WP_189010013.1">
    <property type="nucleotide sequence ID" value="NZ_BMHE01000005.1"/>
</dbReference>
<reference evidence="6" key="1">
    <citation type="journal article" date="2019" name="Int. J. Syst. Evol. Microbiol.">
        <title>The Global Catalogue of Microorganisms (GCM) 10K type strain sequencing project: providing services to taxonomists for standard genome sequencing and annotation.</title>
        <authorList>
            <consortium name="The Broad Institute Genomics Platform"/>
            <consortium name="The Broad Institute Genome Sequencing Center for Infectious Disease"/>
            <person name="Wu L."/>
            <person name="Ma J."/>
        </authorList>
    </citation>
    <scope>NUCLEOTIDE SEQUENCE [LARGE SCALE GENOMIC DNA]</scope>
    <source>
        <strain evidence="6">CGMCC 1.15043</strain>
    </source>
</reference>
<evidence type="ECO:0000256" key="3">
    <source>
        <dbReference type="SAM" id="Phobius"/>
    </source>
</evidence>
<gene>
    <name evidence="5" type="ORF">GCM10008018_15880</name>
</gene>
<comment type="caution">
    <text evidence="5">The sequence shown here is derived from an EMBL/GenBank/DDBJ whole genome shotgun (WGS) entry which is preliminary data.</text>
</comment>
<feature type="transmembrane region" description="Helical" evidence="3">
    <location>
        <begin position="285"/>
        <end position="304"/>
    </location>
</feature>
<dbReference type="GO" id="GO:0016746">
    <property type="term" value="F:acyltransferase activity"/>
    <property type="evidence" value="ECO:0007669"/>
    <property type="project" value="UniProtKB-KW"/>
</dbReference>
<feature type="transmembrane region" description="Helical" evidence="3">
    <location>
        <begin position="82"/>
        <end position="103"/>
    </location>
</feature>
<feature type="domain" description="Acyltransferase 3" evidence="4">
    <location>
        <begin position="12"/>
        <end position="332"/>
    </location>
</feature>
<evidence type="ECO:0000259" key="4">
    <source>
        <dbReference type="Pfam" id="PF01757"/>
    </source>
</evidence>
<feature type="transmembrane region" description="Helical" evidence="3">
    <location>
        <begin position="37"/>
        <end position="61"/>
    </location>
</feature>
<keyword evidence="3" id="KW-0812">Transmembrane</keyword>
<dbReference type="Pfam" id="PF01757">
    <property type="entry name" value="Acyl_transf_3"/>
    <property type="match status" value="1"/>
</dbReference>
<sequence length="359" mass="40918">MNPNQRIVLQASRGAAAFFVLLFHTSAMSFKYFHYDFLGISGIGRSGGVDFFFLLTGFLLYHTYGHKIGTKMTVIPFLTNRLIRIYPFYWLITLIVLPVYFVVPSFGYGYETYKDTIIKSLLLLPQTHGPVLPVAWSLSYFVLFYVIFSFLMAIGKKPAKIFAGLWLLLTICHVFHVPILGADMDRHVYLNFIFSEVNLEFIAGCLLAKWVQHHKTRYYTFFIIVGALGFFFIWVNNMYNLIMYHNYLFYIIPAVLVLLGASSIPEKSQLPTWVQHLNKLGNASYTILLTHLIFISILMKLSVATHLVDYIGFFFTALLVVALTIPLCYIVYSLAEKQLVAGLKNAMNSKPAKSSVPIS</sequence>
<keyword evidence="6" id="KW-1185">Reference proteome</keyword>
<evidence type="ECO:0000256" key="2">
    <source>
        <dbReference type="ARBA" id="ARBA00007400"/>
    </source>
</evidence>
<comment type="similarity">
    <text evidence="2">Belongs to the acyltransferase 3 family.</text>
</comment>
<dbReference type="InterPro" id="IPR002656">
    <property type="entry name" value="Acyl_transf_3_dom"/>
</dbReference>
<keyword evidence="3" id="KW-1133">Transmembrane helix</keyword>
<proteinExistence type="inferred from homology"/>
<evidence type="ECO:0000256" key="1">
    <source>
        <dbReference type="ARBA" id="ARBA00004370"/>
    </source>
</evidence>
<feature type="transmembrane region" description="Helical" evidence="3">
    <location>
        <begin position="310"/>
        <end position="335"/>
    </location>
</feature>
<keyword evidence="3" id="KW-0472">Membrane</keyword>
<accession>A0ABQ2BRZ3</accession>
<evidence type="ECO:0000313" key="5">
    <source>
        <dbReference type="EMBL" id="GGI46190.1"/>
    </source>
</evidence>
<dbReference type="InterPro" id="IPR050879">
    <property type="entry name" value="Acyltransferase_3"/>
</dbReference>